<dbReference type="InterPro" id="IPR003593">
    <property type="entry name" value="AAA+_ATPase"/>
</dbReference>
<dbReference type="Pfam" id="PF00005">
    <property type="entry name" value="ABC_tran"/>
    <property type="match status" value="1"/>
</dbReference>
<dbReference type="RefSeq" id="WP_091383263.1">
    <property type="nucleotide sequence ID" value="NZ_FNDV01000004.1"/>
</dbReference>
<dbReference type="AlphaFoldDB" id="A0A1H0VSK8"/>
<dbReference type="SMART" id="SM00382">
    <property type="entry name" value="AAA"/>
    <property type="match status" value="1"/>
</dbReference>
<dbReference type="EMBL" id="FNJB01000015">
    <property type="protein sequence ID" value="SDP81430.1"/>
    <property type="molecule type" value="Genomic_DNA"/>
</dbReference>
<keyword evidence="6" id="KW-1185">Reference proteome</keyword>
<keyword evidence="3 5" id="KW-0067">ATP-binding</keyword>
<organism evidence="5 6">
    <name type="scientific">Actinokineospora alba</name>
    <dbReference type="NCBI Taxonomy" id="504798"/>
    <lineage>
        <taxon>Bacteria</taxon>
        <taxon>Bacillati</taxon>
        <taxon>Actinomycetota</taxon>
        <taxon>Actinomycetes</taxon>
        <taxon>Pseudonocardiales</taxon>
        <taxon>Pseudonocardiaceae</taxon>
        <taxon>Actinokineospora</taxon>
    </lineage>
</organism>
<evidence type="ECO:0000256" key="3">
    <source>
        <dbReference type="ARBA" id="ARBA00022840"/>
    </source>
</evidence>
<dbReference type="PROSITE" id="PS50893">
    <property type="entry name" value="ABC_TRANSPORTER_2"/>
    <property type="match status" value="1"/>
</dbReference>
<keyword evidence="1" id="KW-0813">Transport</keyword>
<dbReference type="InterPro" id="IPR027417">
    <property type="entry name" value="P-loop_NTPase"/>
</dbReference>
<dbReference type="OrthoDB" id="9804819at2"/>
<evidence type="ECO:0000259" key="4">
    <source>
        <dbReference type="PROSITE" id="PS50893"/>
    </source>
</evidence>
<dbReference type="InterPro" id="IPR017871">
    <property type="entry name" value="ABC_transporter-like_CS"/>
</dbReference>
<evidence type="ECO:0000313" key="5">
    <source>
        <dbReference type="EMBL" id="SDP81430.1"/>
    </source>
</evidence>
<reference evidence="6" key="1">
    <citation type="submission" date="2016-10" db="EMBL/GenBank/DDBJ databases">
        <authorList>
            <person name="Varghese N."/>
            <person name="Submissions S."/>
        </authorList>
    </citation>
    <scope>NUCLEOTIDE SEQUENCE [LARGE SCALE GENOMIC DNA]</scope>
    <source>
        <strain evidence="6">IBRC-M 10655</strain>
    </source>
</reference>
<dbReference type="PROSITE" id="PS00211">
    <property type="entry name" value="ABC_TRANSPORTER_1"/>
    <property type="match status" value="1"/>
</dbReference>
<keyword evidence="2" id="KW-0547">Nucleotide-binding</keyword>
<dbReference type="Proteomes" id="UP000199651">
    <property type="component" value="Unassembled WGS sequence"/>
</dbReference>
<dbReference type="InterPro" id="IPR051782">
    <property type="entry name" value="ABC_Transporter_VariousFunc"/>
</dbReference>
<evidence type="ECO:0000256" key="2">
    <source>
        <dbReference type="ARBA" id="ARBA00022741"/>
    </source>
</evidence>
<evidence type="ECO:0000313" key="6">
    <source>
        <dbReference type="Proteomes" id="UP000199651"/>
    </source>
</evidence>
<dbReference type="GO" id="GO:0005524">
    <property type="term" value="F:ATP binding"/>
    <property type="evidence" value="ECO:0007669"/>
    <property type="project" value="UniProtKB-KW"/>
</dbReference>
<dbReference type="CDD" id="cd03230">
    <property type="entry name" value="ABC_DR_subfamily_A"/>
    <property type="match status" value="1"/>
</dbReference>
<dbReference type="PANTHER" id="PTHR42939:SF1">
    <property type="entry name" value="ABC TRANSPORTER ATP-BINDING PROTEIN ALBC-RELATED"/>
    <property type="match status" value="1"/>
</dbReference>
<dbReference type="SUPFAM" id="SSF52540">
    <property type="entry name" value="P-loop containing nucleoside triphosphate hydrolases"/>
    <property type="match status" value="1"/>
</dbReference>
<name>A0A1H0VSK8_9PSEU</name>
<dbReference type="PANTHER" id="PTHR42939">
    <property type="entry name" value="ABC TRANSPORTER ATP-BINDING PROTEIN ALBC-RELATED"/>
    <property type="match status" value="1"/>
</dbReference>
<evidence type="ECO:0000256" key="1">
    <source>
        <dbReference type="ARBA" id="ARBA00022448"/>
    </source>
</evidence>
<sequence>MIEGSAALDATGLGKRYRRGWALRDCTFTLPTGRVAALVGPNGAGKSTLMSLATGLVRPTEGTVDVLGKPGLLAQGKPLYQRFTVTEMLRAGRALNPDWDDAYARRLVAEAGVPFDARIGTLSGGQRTRVALAVTLGRRPPVVLLDEPLADLDPLARQEVMQALLAEVAETGTTVLLSSHVIADLDGICDHLVLLSAGRVRLTGDVDDLLAEHRLLIGPRTLDVPAEAVVERRDTARQTTMLVRGLGDVPGCEAHEPTLEELVLSYLRADRVESVREVAA</sequence>
<gene>
    <name evidence="5" type="ORF">SAMN05192558_11583</name>
</gene>
<dbReference type="Gene3D" id="3.40.50.300">
    <property type="entry name" value="P-loop containing nucleotide triphosphate hydrolases"/>
    <property type="match status" value="1"/>
</dbReference>
<dbReference type="GO" id="GO:0016887">
    <property type="term" value="F:ATP hydrolysis activity"/>
    <property type="evidence" value="ECO:0007669"/>
    <property type="project" value="InterPro"/>
</dbReference>
<dbReference type="STRING" id="504798.SAMN05421871_104434"/>
<protein>
    <submittedName>
        <fullName evidence="5">ABC-2 type transport system ATP-binding protein</fullName>
    </submittedName>
</protein>
<feature type="domain" description="ABC transporter" evidence="4">
    <location>
        <begin position="8"/>
        <end position="222"/>
    </location>
</feature>
<dbReference type="InterPro" id="IPR003439">
    <property type="entry name" value="ABC_transporter-like_ATP-bd"/>
</dbReference>
<proteinExistence type="predicted"/>
<accession>A0A1H0VSK8</accession>